<dbReference type="Pfam" id="PF02517">
    <property type="entry name" value="Rce1-like"/>
    <property type="match status" value="1"/>
</dbReference>
<feature type="transmembrane region" description="Helical" evidence="1">
    <location>
        <begin position="249"/>
        <end position="274"/>
    </location>
</feature>
<feature type="transmembrane region" description="Helical" evidence="1">
    <location>
        <begin position="7"/>
        <end position="25"/>
    </location>
</feature>
<evidence type="ECO:0000259" key="2">
    <source>
        <dbReference type="Pfam" id="PF02517"/>
    </source>
</evidence>
<reference evidence="4" key="1">
    <citation type="journal article" date="2019" name="Int. J. Syst. Evol. Microbiol.">
        <title>The Global Catalogue of Microorganisms (GCM) 10K type strain sequencing project: providing services to taxonomists for standard genome sequencing and annotation.</title>
        <authorList>
            <consortium name="The Broad Institute Genomics Platform"/>
            <consortium name="The Broad Institute Genome Sequencing Center for Infectious Disease"/>
            <person name="Wu L."/>
            <person name="Ma J."/>
        </authorList>
    </citation>
    <scope>NUCLEOTIDE SEQUENCE [LARGE SCALE GENOMIC DNA]</scope>
    <source>
        <strain evidence="4">CECT 7706</strain>
    </source>
</reference>
<dbReference type="EMBL" id="JAUFQS010000004">
    <property type="protein sequence ID" value="MDN3687256.1"/>
    <property type="molecule type" value="Genomic_DNA"/>
</dbReference>
<keyword evidence="1" id="KW-1133">Transmembrane helix</keyword>
<organism evidence="3 4">
    <name type="scientific">Cyclobacterium jeungdonense</name>
    <dbReference type="NCBI Taxonomy" id="708087"/>
    <lineage>
        <taxon>Bacteria</taxon>
        <taxon>Pseudomonadati</taxon>
        <taxon>Bacteroidota</taxon>
        <taxon>Cytophagia</taxon>
        <taxon>Cytophagales</taxon>
        <taxon>Cyclobacteriaceae</taxon>
        <taxon>Cyclobacterium</taxon>
    </lineage>
</organism>
<evidence type="ECO:0000313" key="4">
    <source>
        <dbReference type="Proteomes" id="UP001236663"/>
    </source>
</evidence>
<feature type="transmembrane region" description="Helical" evidence="1">
    <location>
        <begin position="219"/>
        <end position="237"/>
    </location>
</feature>
<feature type="domain" description="CAAX prenyl protease 2/Lysostaphin resistance protein A-like" evidence="2">
    <location>
        <begin position="132"/>
        <end position="231"/>
    </location>
</feature>
<keyword evidence="1" id="KW-0472">Membrane</keyword>
<sequence>MESPKNRVVGFVLITTFLTLILFFSKIQFPSVSLFSILLMWTPALAAFIMSVLGNRPLKEIGWKVEFKWIGIAWCLPVIYALFAYGLLWAVGSISFPNPTFLERAQLTMGIEMQSTWKLIVLAFFFITIVNLVPASVFALGEEIGWRGFMVPEMLKWMGFFKTAFFSGLLWSFWHLPGILSGEYGESSTSLAFRLVCFFLLVLSGSLMLTWLRVGSSSIWPAAIFHATHNGVIQTFFERLHLPTESSVYWTGEFGLGLALTATLLAAGVAILVLGKKGQGRRVSTTDYT</sequence>
<dbReference type="InterPro" id="IPR042150">
    <property type="entry name" value="MmRce1-like"/>
</dbReference>
<evidence type="ECO:0000313" key="3">
    <source>
        <dbReference type="EMBL" id="MDN3687256.1"/>
    </source>
</evidence>
<feature type="transmembrane region" description="Helical" evidence="1">
    <location>
        <begin position="116"/>
        <end position="140"/>
    </location>
</feature>
<evidence type="ECO:0000256" key="1">
    <source>
        <dbReference type="SAM" id="Phobius"/>
    </source>
</evidence>
<feature type="transmembrane region" description="Helical" evidence="1">
    <location>
        <begin position="74"/>
        <end position="96"/>
    </location>
</feature>
<feature type="transmembrane region" description="Helical" evidence="1">
    <location>
        <begin position="192"/>
        <end position="212"/>
    </location>
</feature>
<keyword evidence="4" id="KW-1185">Reference proteome</keyword>
<keyword evidence="1" id="KW-0812">Transmembrane</keyword>
<dbReference type="RefSeq" id="WP_163384136.1">
    <property type="nucleotide sequence ID" value="NZ_JAUFQS010000004.1"/>
</dbReference>
<protein>
    <submittedName>
        <fullName evidence="3">Type II CAAX endopeptidase family protein</fullName>
    </submittedName>
</protein>
<dbReference type="PANTHER" id="PTHR35797:SF1">
    <property type="entry name" value="PROTEASE"/>
    <property type="match status" value="1"/>
</dbReference>
<proteinExistence type="predicted"/>
<dbReference type="Proteomes" id="UP001236663">
    <property type="component" value="Unassembled WGS sequence"/>
</dbReference>
<name>A0ABT8C6E4_9BACT</name>
<comment type="caution">
    <text evidence="3">The sequence shown here is derived from an EMBL/GenBank/DDBJ whole genome shotgun (WGS) entry which is preliminary data.</text>
</comment>
<dbReference type="InterPro" id="IPR003675">
    <property type="entry name" value="Rce1/LyrA-like_dom"/>
</dbReference>
<feature type="transmembrane region" description="Helical" evidence="1">
    <location>
        <begin position="31"/>
        <end position="53"/>
    </location>
</feature>
<dbReference type="PANTHER" id="PTHR35797">
    <property type="entry name" value="PROTEASE-RELATED"/>
    <property type="match status" value="1"/>
</dbReference>
<accession>A0ABT8C6E4</accession>
<feature type="transmembrane region" description="Helical" evidence="1">
    <location>
        <begin position="160"/>
        <end position="180"/>
    </location>
</feature>
<gene>
    <name evidence="3" type="ORF">QWZ15_05415</name>
</gene>